<dbReference type="EMBL" id="LDAU01000063">
    <property type="protein sequence ID" value="KRX08528.1"/>
    <property type="molecule type" value="Genomic_DNA"/>
</dbReference>
<dbReference type="InParanoid" id="A0A0V0R2N1"/>
<proteinExistence type="predicted"/>
<organism evidence="1 2">
    <name type="scientific">Pseudocohnilembus persalinus</name>
    <name type="common">Ciliate</name>
    <dbReference type="NCBI Taxonomy" id="266149"/>
    <lineage>
        <taxon>Eukaryota</taxon>
        <taxon>Sar</taxon>
        <taxon>Alveolata</taxon>
        <taxon>Ciliophora</taxon>
        <taxon>Intramacronucleata</taxon>
        <taxon>Oligohymenophorea</taxon>
        <taxon>Scuticociliatia</taxon>
        <taxon>Philasterida</taxon>
        <taxon>Pseudocohnilembidae</taxon>
        <taxon>Pseudocohnilembus</taxon>
    </lineage>
</organism>
<name>A0A0V0R2N1_PSEPJ</name>
<dbReference type="Proteomes" id="UP000054937">
    <property type="component" value="Unassembled WGS sequence"/>
</dbReference>
<protein>
    <submittedName>
        <fullName evidence="1">Uncharacterized protein</fullName>
    </submittedName>
</protein>
<evidence type="ECO:0000313" key="2">
    <source>
        <dbReference type="Proteomes" id="UP000054937"/>
    </source>
</evidence>
<sequence>MQQQINDQKSKIYPHCTISSHIIHALVSEEMPKMFINNHLMITPILEENFEKALDLLAQTYSITNPMAVGLGKSFEDEKKRLSQNKQELIGDPFTFALYDLNTQQMIAVKFSSKYSSSYLGKLQINDYQNYDKNMYDEKQNTVIDMYRQVTQGHENLIKSNVFTFSIFGIRPDIQGKTLAFDICICYHAHMIDYVGGVYELGLVTNKKSYQYMNNRNFMIKLAEIDVKKVQMNGEYIFKNTENMCFVNAICTPRKIDRVNKFMEPQFQQYIQEFNPVNNYVPKRQHIKLLRPSL</sequence>
<keyword evidence="2" id="KW-1185">Reference proteome</keyword>
<dbReference type="AlphaFoldDB" id="A0A0V0R2N1"/>
<accession>A0A0V0R2N1</accession>
<evidence type="ECO:0000313" key="1">
    <source>
        <dbReference type="EMBL" id="KRX08528.1"/>
    </source>
</evidence>
<comment type="caution">
    <text evidence="1">The sequence shown here is derived from an EMBL/GenBank/DDBJ whole genome shotgun (WGS) entry which is preliminary data.</text>
</comment>
<reference evidence="1 2" key="1">
    <citation type="journal article" date="2015" name="Sci. Rep.">
        <title>Genome of the facultative scuticociliatosis pathogen Pseudocohnilembus persalinus provides insight into its virulence through horizontal gene transfer.</title>
        <authorList>
            <person name="Xiong J."/>
            <person name="Wang G."/>
            <person name="Cheng J."/>
            <person name="Tian M."/>
            <person name="Pan X."/>
            <person name="Warren A."/>
            <person name="Jiang C."/>
            <person name="Yuan D."/>
            <person name="Miao W."/>
        </authorList>
    </citation>
    <scope>NUCLEOTIDE SEQUENCE [LARGE SCALE GENOMIC DNA]</scope>
    <source>
        <strain evidence="1">36N120E</strain>
    </source>
</reference>
<gene>
    <name evidence="1" type="ORF">PPERSA_13009</name>
</gene>
<dbReference type="Gene3D" id="3.40.630.30">
    <property type="match status" value="1"/>
</dbReference>